<protein>
    <submittedName>
        <fullName evidence="6">Protein alan shepard</fullName>
    </submittedName>
</protein>
<feature type="region of interest" description="Disordered" evidence="4">
    <location>
        <begin position="170"/>
        <end position="189"/>
    </location>
</feature>
<evidence type="ECO:0000256" key="3">
    <source>
        <dbReference type="PROSITE-ProRule" id="PRU00176"/>
    </source>
</evidence>
<dbReference type="SUPFAM" id="SSF54928">
    <property type="entry name" value="RNA-binding domain, RBD"/>
    <property type="match status" value="2"/>
</dbReference>
<dbReference type="PROSITE" id="PS50102">
    <property type="entry name" value="RRM"/>
    <property type="match status" value="2"/>
</dbReference>
<dbReference type="FunFam" id="3.30.70.330:FF:000012">
    <property type="entry name" value="RNA-binding motif, single-stranded-interacting protein 3 isoform 1"/>
    <property type="match status" value="1"/>
</dbReference>
<evidence type="ECO:0000256" key="2">
    <source>
        <dbReference type="ARBA" id="ARBA00022884"/>
    </source>
</evidence>
<gene>
    <name evidence="6" type="primary">shep</name>
    <name evidence="6" type="ORF">TNIN_61234</name>
</gene>
<dbReference type="PANTHER" id="PTHR24012">
    <property type="entry name" value="RNA BINDING PROTEIN"/>
    <property type="match status" value="1"/>
</dbReference>
<dbReference type="FunFam" id="3.30.70.330:FF:000169">
    <property type="entry name" value="protein alan shepard isoform X4"/>
    <property type="match status" value="1"/>
</dbReference>
<keyword evidence="2 3" id="KW-0694">RNA-binding</keyword>
<evidence type="ECO:0000256" key="4">
    <source>
        <dbReference type="SAM" id="MobiDB-lite"/>
    </source>
</evidence>
<accession>A0A8X6JC97</accession>
<dbReference type="EMBL" id="BMAV01027275">
    <property type="protein sequence ID" value="GFS57701.1"/>
    <property type="molecule type" value="Genomic_DNA"/>
</dbReference>
<dbReference type="CDD" id="cd12243">
    <property type="entry name" value="RRM1_MSSP"/>
    <property type="match status" value="1"/>
</dbReference>
<name>A0A8X6JC97_9ARAC</name>
<evidence type="ECO:0000259" key="5">
    <source>
        <dbReference type="PROSITE" id="PS50102"/>
    </source>
</evidence>
<feature type="domain" description="RRM" evidence="5">
    <location>
        <begin position="395"/>
        <end position="474"/>
    </location>
</feature>
<evidence type="ECO:0000313" key="6">
    <source>
        <dbReference type="EMBL" id="GFS57701.1"/>
    </source>
</evidence>
<dbReference type="SMART" id="SM00360">
    <property type="entry name" value="RRM"/>
    <property type="match status" value="2"/>
</dbReference>
<dbReference type="InterPro" id="IPR035979">
    <property type="entry name" value="RBD_domain_sf"/>
</dbReference>
<sequence length="664" mass="71506">MSIPVAAFTRRASASGLSLSAAFTSREGISCLESISPIPLVRKHATANCQIISQVSFSTFYTMRDEHGHLVQMNGMSGPLLMGRGIPIAMVPVLPVVNGNETAAVSIPPVPAPAPPPAPALGNGARECKYEDKNRIYSPQQNSQNKNINRKLPTNGAHRMPVRPLFNSKSGQAQVRAPSGSQVSGAPLGAHSYRPQGCVGTYRYNIPPAPPPPYASFPAVTNLAPRGGASPPVLPTSTPPSMGSDASGNHSEQLSKTNLYIRGLTHNTTDKDLYSLCAPYGNIISTKAILDKQTNKCKGYGFVDFESPVSAEAAVKALANQGVQAQMAKVPSSPNHPFKLLKPPFKKNLYYNKTNHEGYGFVDFESPVSAEAAVKALANQGVQAQMAKQQEQDPTNLYIANLPHYMGETELEEMLAPYGSVISTRILRDPGMNSRGVGFARMDNREMCEMIISRFNGKVLAGCKEALLVKFADGGNKRRNQFKSQEQRLWPERAEGIQLYDQSGLNQNGLASQVLSPLGGAGAFPRPYSNPVSPFQLQPNTTAWMHPPQQYILQQSIPPQMISSSLDPLHYGALMPQLTAHLSQLQLSGTSYVAGAPHAYTGTPSAPMYPQAAHIQVQPLPTLEDPMSANVPNNGGAMGFEVSSAIDCTSTRWTSLLYIKVMKD</sequence>
<evidence type="ECO:0000313" key="7">
    <source>
        <dbReference type="Proteomes" id="UP000886998"/>
    </source>
</evidence>
<dbReference type="InterPro" id="IPR012677">
    <property type="entry name" value="Nucleotide-bd_a/b_plait_sf"/>
</dbReference>
<reference evidence="6" key="1">
    <citation type="submission" date="2020-08" db="EMBL/GenBank/DDBJ databases">
        <title>Multicomponent nature underlies the extraordinary mechanical properties of spider dragline silk.</title>
        <authorList>
            <person name="Kono N."/>
            <person name="Nakamura H."/>
            <person name="Mori M."/>
            <person name="Yoshida Y."/>
            <person name="Ohtoshi R."/>
            <person name="Malay A.D."/>
            <person name="Moran D.A.P."/>
            <person name="Tomita M."/>
            <person name="Numata K."/>
            <person name="Arakawa K."/>
        </authorList>
    </citation>
    <scope>NUCLEOTIDE SEQUENCE</scope>
</reference>
<evidence type="ECO:0000256" key="1">
    <source>
        <dbReference type="ARBA" id="ARBA00022737"/>
    </source>
</evidence>
<dbReference type="OrthoDB" id="271725at2759"/>
<proteinExistence type="predicted"/>
<keyword evidence="1" id="KW-0677">Repeat</keyword>
<dbReference type="Gene3D" id="3.30.70.330">
    <property type="match status" value="3"/>
</dbReference>
<keyword evidence="7" id="KW-1185">Reference proteome</keyword>
<dbReference type="Pfam" id="PF00076">
    <property type="entry name" value="RRM_1"/>
    <property type="match status" value="3"/>
</dbReference>
<dbReference type="InterPro" id="IPR000504">
    <property type="entry name" value="RRM_dom"/>
</dbReference>
<feature type="compositionally biased region" description="Polar residues" evidence="4">
    <location>
        <begin position="170"/>
        <end position="184"/>
    </location>
</feature>
<dbReference type="GO" id="GO:0003723">
    <property type="term" value="F:RNA binding"/>
    <property type="evidence" value="ECO:0007669"/>
    <property type="project" value="UniProtKB-UniRule"/>
</dbReference>
<dbReference type="AlphaFoldDB" id="A0A8X6JC97"/>
<organism evidence="6 7">
    <name type="scientific">Trichonephila inaurata madagascariensis</name>
    <dbReference type="NCBI Taxonomy" id="2747483"/>
    <lineage>
        <taxon>Eukaryota</taxon>
        <taxon>Metazoa</taxon>
        <taxon>Ecdysozoa</taxon>
        <taxon>Arthropoda</taxon>
        <taxon>Chelicerata</taxon>
        <taxon>Arachnida</taxon>
        <taxon>Araneae</taxon>
        <taxon>Araneomorphae</taxon>
        <taxon>Entelegynae</taxon>
        <taxon>Araneoidea</taxon>
        <taxon>Nephilidae</taxon>
        <taxon>Trichonephila</taxon>
        <taxon>Trichonephila inaurata</taxon>
    </lineage>
</organism>
<dbReference type="CDD" id="cd12244">
    <property type="entry name" value="RRM2_MSSP"/>
    <property type="match status" value="1"/>
</dbReference>
<feature type="region of interest" description="Disordered" evidence="4">
    <location>
        <begin position="226"/>
        <end position="252"/>
    </location>
</feature>
<comment type="caution">
    <text evidence="6">The sequence shown here is derived from an EMBL/GenBank/DDBJ whole genome shotgun (WGS) entry which is preliminary data.</text>
</comment>
<dbReference type="Proteomes" id="UP000886998">
    <property type="component" value="Unassembled WGS sequence"/>
</dbReference>
<feature type="domain" description="RRM" evidence="5">
    <location>
        <begin position="257"/>
        <end position="335"/>
    </location>
</feature>